<dbReference type="OrthoDB" id="429143at2759"/>
<dbReference type="PANTHER" id="PTHR13847:SF279">
    <property type="entry name" value="FAD DEPENDENT OXIDOREDUCTASE DOMAIN-CONTAINING PROTEIN-RELATED"/>
    <property type="match status" value="1"/>
</dbReference>
<protein>
    <recommendedName>
        <fullName evidence="1">FAD dependent oxidoreductase domain-containing protein</fullName>
    </recommendedName>
</protein>
<evidence type="ECO:0000259" key="1">
    <source>
        <dbReference type="Pfam" id="PF01266"/>
    </source>
</evidence>
<dbReference type="Gene3D" id="3.50.50.60">
    <property type="entry name" value="FAD/NAD(P)-binding domain"/>
    <property type="match status" value="1"/>
</dbReference>
<dbReference type="SUPFAM" id="SSF51905">
    <property type="entry name" value="FAD/NAD(P)-binding domain"/>
    <property type="match status" value="1"/>
</dbReference>
<keyword evidence="3" id="KW-1185">Reference proteome</keyword>
<dbReference type="GO" id="GO:0005737">
    <property type="term" value="C:cytoplasm"/>
    <property type="evidence" value="ECO:0007669"/>
    <property type="project" value="TreeGrafter"/>
</dbReference>
<dbReference type="InterPro" id="IPR006076">
    <property type="entry name" value="FAD-dep_OxRdtase"/>
</dbReference>
<dbReference type="STRING" id="763406.A0A1E3NJL9"/>
<proteinExistence type="predicted"/>
<reference evidence="2 3" key="1">
    <citation type="journal article" date="2016" name="Proc. Natl. Acad. Sci. U.S.A.">
        <title>Comparative genomics of biotechnologically important yeasts.</title>
        <authorList>
            <person name="Riley R."/>
            <person name="Haridas S."/>
            <person name="Wolfe K.H."/>
            <person name="Lopes M.R."/>
            <person name="Hittinger C.T."/>
            <person name="Goeker M."/>
            <person name="Salamov A.A."/>
            <person name="Wisecaver J.H."/>
            <person name="Long T.M."/>
            <person name="Calvey C.H."/>
            <person name="Aerts A.L."/>
            <person name="Barry K.W."/>
            <person name="Choi C."/>
            <person name="Clum A."/>
            <person name="Coughlan A.Y."/>
            <person name="Deshpande S."/>
            <person name="Douglass A.P."/>
            <person name="Hanson S.J."/>
            <person name="Klenk H.-P."/>
            <person name="LaButti K.M."/>
            <person name="Lapidus A."/>
            <person name="Lindquist E.A."/>
            <person name="Lipzen A.M."/>
            <person name="Meier-Kolthoff J.P."/>
            <person name="Ohm R.A."/>
            <person name="Otillar R.P."/>
            <person name="Pangilinan J.L."/>
            <person name="Peng Y."/>
            <person name="Rokas A."/>
            <person name="Rosa C.A."/>
            <person name="Scheuner C."/>
            <person name="Sibirny A.A."/>
            <person name="Slot J.C."/>
            <person name="Stielow J.B."/>
            <person name="Sun H."/>
            <person name="Kurtzman C.P."/>
            <person name="Blackwell M."/>
            <person name="Grigoriev I.V."/>
            <person name="Jeffries T.W."/>
        </authorList>
    </citation>
    <scope>NUCLEOTIDE SEQUENCE [LARGE SCALE GENOMIC DNA]</scope>
    <source>
        <strain evidence="2 3">NRRL Y-2026</strain>
    </source>
</reference>
<evidence type="ECO:0000313" key="2">
    <source>
        <dbReference type="EMBL" id="ODQ46344.1"/>
    </source>
</evidence>
<dbReference type="Gene3D" id="3.30.9.10">
    <property type="entry name" value="D-Amino Acid Oxidase, subunit A, domain 2"/>
    <property type="match status" value="1"/>
</dbReference>
<dbReference type="InterPro" id="IPR036188">
    <property type="entry name" value="FAD/NAD-bd_sf"/>
</dbReference>
<dbReference type="EMBL" id="KV454003">
    <property type="protein sequence ID" value="ODQ46344.1"/>
    <property type="molecule type" value="Genomic_DNA"/>
</dbReference>
<evidence type="ECO:0000313" key="3">
    <source>
        <dbReference type="Proteomes" id="UP000094455"/>
    </source>
</evidence>
<accession>A0A1E3NJL9</accession>
<sequence length="457" mass="50911">MAAASNYFPVANPTLPFWHSEEDSFKNLRSTPELPQETDILIIGGGYAGAAVGYWTYKEAGSTPPKVLMLEARFIGSGATGRNGGHLKPDYYREYLSFEKRFGQKDAASIGNFEHDHLAALKEAIEDLNIDCDFVLTRACNVHLTKGAVAGCLKAMQALRKNPYTKVLNDIQVQFGSNAEITSICEDSPLSLTFTAGHLWPYKMVKGFLQYCIEKGMNVQTYTTVTSIEKQKDGSYIVHTNRGSVKTKKVVLATNAYTAGLAPEFEDRIIPVKGTCSHIKVQDGDKPAPYLSNTYGICRDFTNHEYLINRPDGTVIVGGAKPYYLKDKDAWYKNVDDSTLFAGDVKGWYETFMQNHFYTWKDAKTEVDYLWTGILGYSADALPWIGESPDQSNKYIIGGFHGHGMPRIFLSAKAIAQMMLNNVPVQMTDIPVPFMLTAERLRNARNTVLKDTGFSKL</sequence>
<dbReference type="Pfam" id="PF01266">
    <property type="entry name" value="DAO"/>
    <property type="match status" value="1"/>
</dbReference>
<organism evidence="2 3">
    <name type="scientific">Pichia membranifaciens NRRL Y-2026</name>
    <dbReference type="NCBI Taxonomy" id="763406"/>
    <lineage>
        <taxon>Eukaryota</taxon>
        <taxon>Fungi</taxon>
        <taxon>Dikarya</taxon>
        <taxon>Ascomycota</taxon>
        <taxon>Saccharomycotina</taxon>
        <taxon>Pichiomycetes</taxon>
        <taxon>Pichiales</taxon>
        <taxon>Pichiaceae</taxon>
        <taxon>Pichia</taxon>
    </lineage>
</organism>
<dbReference type="PANTHER" id="PTHR13847">
    <property type="entry name" value="SARCOSINE DEHYDROGENASE-RELATED"/>
    <property type="match status" value="1"/>
</dbReference>
<dbReference type="GeneID" id="30179473"/>
<dbReference type="AlphaFoldDB" id="A0A1E3NJL9"/>
<feature type="domain" description="FAD dependent oxidoreductase" evidence="1">
    <location>
        <begin position="39"/>
        <end position="418"/>
    </location>
</feature>
<gene>
    <name evidence="2" type="ORF">PICMEDRAFT_32786</name>
</gene>
<dbReference type="RefSeq" id="XP_019017457.1">
    <property type="nucleotide sequence ID" value="XM_019162786.1"/>
</dbReference>
<name>A0A1E3NJL9_9ASCO</name>
<dbReference type="Proteomes" id="UP000094455">
    <property type="component" value="Unassembled WGS sequence"/>
</dbReference>